<gene>
    <name evidence="10" type="ORF">AAG570_000165</name>
</gene>
<evidence type="ECO:0000256" key="8">
    <source>
        <dbReference type="ARBA" id="ARBA00023136"/>
    </source>
</evidence>
<dbReference type="Proteomes" id="UP001558652">
    <property type="component" value="Unassembled WGS sequence"/>
</dbReference>
<keyword evidence="8 9" id="KW-0472">Membrane</keyword>
<reference evidence="10 11" key="1">
    <citation type="submission" date="2024-07" db="EMBL/GenBank/DDBJ databases">
        <title>Chromosome-level genome assembly of the water stick insect Ranatra chinensis (Heteroptera: Nepidae).</title>
        <authorList>
            <person name="Liu X."/>
        </authorList>
    </citation>
    <scope>NUCLEOTIDE SEQUENCE [LARGE SCALE GENOMIC DNA]</scope>
    <source>
        <strain evidence="10">Cailab_2021Rc</strain>
        <tissue evidence="10">Muscle</tissue>
    </source>
</reference>
<comment type="similarity">
    <text evidence="3">Belongs to the TMEM11 family.</text>
</comment>
<dbReference type="InterPro" id="IPR026120">
    <property type="entry name" value="TMEM11"/>
</dbReference>
<keyword evidence="5" id="KW-0999">Mitochondrion inner membrane</keyword>
<evidence type="ECO:0000313" key="10">
    <source>
        <dbReference type="EMBL" id="KAL1140233.1"/>
    </source>
</evidence>
<keyword evidence="6 9" id="KW-1133">Transmembrane helix</keyword>
<accession>A0ABD0ZD78</accession>
<comment type="caution">
    <text evidence="10">The sequence shown here is derived from an EMBL/GenBank/DDBJ whole genome shotgun (WGS) entry which is preliminary data.</text>
</comment>
<protein>
    <recommendedName>
        <fullName evidence="12">Transmembrane protein 11</fullName>
    </recommendedName>
</protein>
<evidence type="ECO:0000256" key="6">
    <source>
        <dbReference type="ARBA" id="ARBA00022989"/>
    </source>
</evidence>
<evidence type="ECO:0000256" key="5">
    <source>
        <dbReference type="ARBA" id="ARBA00022792"/>
    </source>
</evidence>
<keyword evidence="4 9" id="KW-0812">Transmembrane</keyword>
<feature type="transmembrane region" description="Helical" evidence="9">
    <location>
        <begin position="171"/>
        <end position="189"/>
    </location>
</feature>
<evidence type="ECO:0000256" key="2">
    <source>
        <dbReference type="ARBA" id="ARBA00004448"/>
    </source>
</evidence>
<evidence type="ECO:0000256" key="3">
    <source>
        <dbReference type="ARBA" id="ARBA00006060"/>
    </source>
</evidence>
<dbReference type="Pfam" id="PF14972">
    <property type="entry name" value="Mito_morph_reg"/>
    <property type="match status" value="1"/>
</dbReference>
<comment type="function">
    <text evidence="1">Plays a role in mitochondrial morphogenesis.</text>
</comment>
<dbReference type="GO" id="GO:0005743">
    <property type="term" value="C:mitochondrial inner membrane"/>
    <property type="evidence" value="ECO:0007669"/>
    <property type="project" value="UniProtKB-SubCell"/>
</dbReference>
<dbReference type="PANTHER" id="PTHR15099">
    <property type="entry name" value="PROTEIN PM1"/>
    <property type="match status" value="1"/>
</dbReference>
<proteinExistence type="inferred from homology"/>
<evidence type="ECO:0000313" key="11">
    <source>
        <dbReference type="Proteomes" id="UP001558652"/>
    </source>
</evidence>
<organism evidence="10 11">
    <name type="scientific">Ranatra chinensis</name>
    <dbReference type="NCBI Taxonomy" id="642074"/>
    <lineage>
        <taxon>Eukaryota</taxon>
        <taxon>Metazoa</taxon>
        <taxon>Ecdysozoa</taxon>
        <taxon>Arthropoda</taxon>
        <taxon>Hexapoda</taxon>
        <taxon>Insecta</taxon>
        <taxon>Pterygota</taxon>
        <taxon>Neoptera</taxon>
        <taxon>Paraneoptera</taxon>
        <taxon>Hemiptera</taxon>
        <taxon>Heteroptera</taxon>
        <taxon>Panheteroptera</taxon>
        <taxon>Nepomorpha</taxon>
        <taxon>Nepidae</taxon>
        <taxon>Ranatrinae</taxon>
        <taxon>Ranatra</taxon>
    </lineage>
</organism>
<keyword evidence="7" id="KW-0496">Mitochondrion</keyword>
<evidence type="ECO:0000256" key="9">
    <source>
        <dbReference type="SAM" id="Phobius"/>
    </source>
</evidence>
<evidence type="ECO:0008006" key="12">
    <source>
        <dbReference type="Google" id="ProtNLM"/>
    </source>
</evidence>
<evidence type="ECO:0000256" key="4">
    <source>
        <dbReference type="ARBA" id="ARBA00022692"/>
    </source>
</evidence>
<keyword evidence="11" id="KW-1185">Reference proteome</keyword>
<sequence length="195" mass="21745">MRRNDINFWFPLILPSSLHRNICARDLLSSDTAVIKEVYDGENAHDVFVEELERALDTGYSVIVVEPTRLGDETARWIAVGNCLHKTAVVTGIGTIVSGLIWSDYPLAYAPLGLASLFCTGMYTVSWQFDPCVKYQVYTDSQRLASLALFNSLTSTSPVVLVRRSDTRRKVLHCCVTLASTAFCIWKLFNTLGSN</sequence>
<evidence type="ECO:0000256" key="7">
    <source>
        <dbReference type="ARBA" id="ARBA00023128"/>
    </source>
</evidence>
<dbReference type="EMBL" id="JBFDAA010000001">
    <property type="protein sequence ID" value="KAL1140233.1"/>
    <property type="molecule type" value="Genomic_DNA"/>
</dbReference>
<name>A0ABD0ZD78_9HEMI</name>
<evidence type="ECO:0000256" key="1">
    <source>
        <dbReference type="ARBA" id="ARBA00002812"/>
    </source>
</evidence>
<dbReference type="AlphaFoldDB" id="A0ABD0ZD78"/>
<dbReference type="PANTHER" id="PTHR15099:SF2">
    <property type="entry name" value="TRANSMEMBRANE PROTEIN 11, MITOCHONDRIAL"/>
    <property type="match status" value="1"/>
</dbReference>
<comment type="subcellular location">
    <subcellularLocation>
        <location evidence="2">Mitochondrion inner membrane</location>
        <topology evidence="2">Multi-pass membrane protein</topology>
    </subcellularLocation>
</comment>